<evidence type="ECO:0000256" key="5">
    <source>
        <dbReference type="ARBA" id="ARBA00022490"/>
    </source>
</evidence>
<evidence type="ECO:0000256" key="7">
    <source>
        <dbReference type="ARBA" id="ARBA00022695"/>
    </source>
</evidence>
<name>R4RZK1_PHYAS</name>
<dbReference type="PANTHER" id="PTHR30478:SF0">
    <property type="entry name" value="BETA SLIDING CLAMP"/>
    <property type="match status" value="1"/>
</dbReference>
<evidence type="ECO:0000256" key="9">
    <source>
        <dbReference type="ARBA" id="ARBA00022932"/>
    </source>
</evidence>
<evidence type="ECO:0000256" key="3">
    <source>
        <dbReference type="ARBA" id="ARBA00010752"/>
    </source>
</evidence>
<dbReference type="Pfam" id="PF00712">
    <property type="entry name" value="DNA_pol3_beta"/>
    <property type="match status" value="1"/>
</dbReference>
<evidence type="ECO:0000259" key="14">
    <source>
        <dbReference type="Pfam" id="PF02768"/>
    </source>
</evidence>
<comment type="subunit">
    <text evidence="4">Forms a ring-shaped head-to-tail homodimer around DNA which binds and tethers DNA polymerases and other proteins to the DNA. The DNA replisome complex has a single clamp-loading complex (3 tau and 1 each of delta, delta', psi and chi subunits) which binds 3 Pol III cores (1 core on the leading strand and 2 on the lagging strand) each with a beta sliding clamp dimer. Additional proteins in the replisome are other copies of gamma, psi and chi, Ssb, DNA helicase and RNA primase.</text>
</comment>
<dbReference type="EMBL" id="CP002548">
    <property type="protein sequence ID" value="AGL89934.1"/>
    <property type="molecule type" value="Genomic_DNA"/>
</dbReference>
<evidence type="ECO:0000259" key="12">
    <source>
        <dbReference type="Pfam" id="PF00712"/>
    </source>
</evidence>
<dbReference type="SMART" id="SM00480">
    <property type="entry name" value="POL3Bc"/>
    <property type="match status" value="1"/>
</dbReference>
<dbReference type="Gene3D" id="3.70.10.10">
    <property type="match status" value="1"/>
</dbReference>
<sequence length="378" mass="44373">MYLEINKDVFLKQLLKIYKILPQKSLFPVFNILKITAKKNTLILEVNNGNIAIQISIEDQSLKIEKEGEIACFGRHFIEIIKKINTPSIKMTVTENNFLVIKTNFCEYKLKLMTLLGFLLPEFFFEKKEFFELKVSSFKKMIKEVNISSSKNEKRPILTGSNLIYEKKTLKALATDSFRISYKKIKLDFPYFDFNMVIPNKSLEELIKILEYYDNKNLKIYSDDKKIFLKIDNLWFCTSLLEGNYPQIQEFNLKNYPFVVHLNKDDVMKVLERISLFFSKEEVNKNIVLFKLTEEKIIEISISNENLGTALEKIIPLKVTSEKFEIAFNAKHLEDILKVLTSSEIVFYFESHLKPFIVTTLEEESSVHLIFPIQKEND</sequence>
<dbReference type="Gene3D" id="3.10.150.10">
    <property type="entry name" value="DNA Polymerase III, subunit A, domain 2"/>
    <property type="match status" value="1"/>
</dbReference>
<evidence type="ECO:0000256" key="10">
    <source>
        <dbReference type="ARBA" id="ARBA00023125"/>
    </source>
</evidence>
<evidence type="ECO:0000256" key="11">
    <source>
        <dbReference type="PIRNR" id="PIRNR000804"/>
    </source>
</evidence>
<dbReference type="GO" id="GO:0008408">
    <property type="term" value="F:3'-5' exonuclease activity"/>
    <property type="evidence" value="ECO:0007669"/>
    <property type="project" value="InterPro"/>
</dbReference>
<dbReference type="OrthoDB" id="8421503at2"/>
<keyword evidence="7 11" id="KW-0548">Nucleotidyltransferase</keyword>
<dbReference type="PATRIC" id="fig|980422.3.peg.2"/>
<evidence type="ECO:0000313" key="16">
    <source>
        <dbReference type="Proteomes" id="UP000013941"/>
    </source>
</evidence>
<evidence type="ECO:0000259" key="13">
    <source>
        <dbReference type="Pfam" id="PF02767"/>
    </source>
</evidence>
<dbReference type="GO" id="GO:0003677">
    <property type="term" value="F:DNA binding"/>
    <property type="evidence" value="ECO:0007669"/>
    <property type="project" value="UniProtKB-UniRule"/>
</dbReference>
<keyword evidence="16" id="KW-1185">Reference proteome</keyword>
<dbReference type="InterPro" id="IPR022635">
    <property type="entry name" value="DNA_polIII_beta_C"/>
</dbReference>
<feature type="domain" description="DNA polymerase III beta sliding clamp C-terminal" evidence="14">
    <location>
        <begin position="259"/>
        <end position="373"/>
    </location>
</feature>
<keyword evidence="10" id="KW-0238">DNA-binding</keyword>
<evidence type="ECO:0000256" key="1">
    <source>
        <dbReference type="ARBA" id="ARBA00002266"/>
    </source>
</evidence>
<comment type="similarity">
    <text evidence="3 11">Belongs to the beta sliding clamp family.</text>
</comment>
<dbReference type="PANTHER" id="PTHR30478">
    <property type="entry name" value="DNA POLYMERASE III SUBUNIT BETA"/>
    <property type="match status" value="1"/>
</dbReference>
<comment type="subcellular location">
    <subcellularLocation>
        <location evidence="2 11">Cytoplasm</location>
    </subcellularLocation>
</comment>
<dbReference type="HOGENOM" id="CLU_038149_2_0_14"/>
<dbReference type="SUPFAM" id="SSF55979">
    <property type="entry name" value="DNA clamp"/>
    <property type="match status" value="3"/>
</dbReference>
<dbReference type="RefSeq" id="WP_015637581.1">
    <property type="nucleotide sequence ID" value="NC_021236.1"/>
</dbReference>
<reference evidence="15 16" key="1">
    <citation type="journal article" date="2013" name="BMC Genomics">
        <title>Comparison of the complete genome sequence of two closely related isolates of 'Candidatus Phytoplasma australiense' reveals genome plasticity.</title>
        <authorList>
            <person name="Andersen M.T."/>
            <person name="Liefting L.W."/>
            <person name="Havukkala I."/>
            <person name="Beever R.E."/>
        </authorList>
    </citation>
    <scope>NUCLEOTIDE SEQUENCE [LARGE SCALE GENOMIC DNA]</scope>
    <source>
        <strain evidence="15 16">NZSb11</strain>
    </source>
</reference>
<dbReference type="PIRSF" id="PIRSF000804">
    <property type="entry name" value="DNA_pol_III_b"/>
    <property type="match status" value="1"/>
</dbReference>
<keyword evidence="6 11" id="KW-0808">Transferase</keyword>
<dbReference type="Pfam" id="PF02767">
    <property type="entry name" value="DNA_pol3_beta_2"/>
    <property type="match status" value="1"/>
</dbReference>
<dbReference type="GO" id="GO:0006271">
    <property type="term" value="P:DNA strand elongation involved in DNA replication"/>
    <property type="evidence" value="ECO:0007669"/>
    <property type="project" value="TreeGrafter"/>
</dbReference>
<dbReference type="NCBIfam" id="TIGR00663">
    <property type="entry name" value="dnan"/>
    <property type="match status" value="1"/>
</dbReference>
<dbReference type="AlphaFoldDB" id="R4RZK1"/>
<dbReference type="Proteomes" id="UP000013941">
    <property type="component" value="Chromosome"/>
</dbReference>
<dbReference type="KEGG" id="nzs:SLY_0002"/>
<evidence type="ECO:0000256" key="2">
    <source>
        <dbReference type="ARBA" id="ARBA00004496"/>
    </source>
</evidence>
<accession>R4RZK1</accession>
<feature type="domain" description="DNA polymerase III beta sliding clamp central" evidence="13">
    <location>
        <begin position="133"/>
        <end position="247"/>
    </location>
</feature>
<comment type="function">
    <text evidence="1 11">Confers DNA tethering and processivity to DNA polymerases and other proteins. Acts as a clamp, forming a ring around DNA (a reaction catalyzed by the clamp-loading complex) which diffuses in an ATP-independent manner freely and bidirectionally along dsDNA. Initially characterized for its ability to contact the catalytic subunit of DNA polymerase III (Pol III), a complex, multichain enzyme responsible for most of the replicative synthesis in bacteria; Pol III exhibits 3'-5' exonuclease proofreading activity. The beta chain is required for initiation of replication as well as for processivity of DNA replication.</text>
</comment>
<evidence type="ECO:0000256" key="8">
    <source>
        <dbReference type="ARBA" id="ARBA00022705"/>
    </source>
</evidence>
<dbReference type="GO" id="GO:0009360">
    <property type="term" value="C:DNA polymerase III complex"/>
    <property type="evidence" value="ECO:0007669"/>
    <property type="project" value="InterPro"/>
</dbReference>
<proteinExistence type="inferred from homology"/>
<keyword evidence="5 11" id="KW-0963">Cytoplasm</keyword>
<gene>
    <name evidence="15" type="primary">dnaN</name>
    <name evidence="15" type="ORF">SLY_0002</name>
</gene>
<keyword evidence="8 11" id="KW-0235">DNA replication</keyword>
<dbReference type="GO" id="GO:0005737">
    <property type="term" value="C:cytoplasm"/>
    <property type="evidence" value="ECO:0007669"/>
    <property type="project" value="UniProtKB-SubCell"/>
</dbReference>
<dbReference type="CDD" id="cd00140">
    <property type="entry name" value="beta_clamp"/>
    <property type="match status" value="1"/>
</dbReference>
<feature type="domain" description="DNA polymerase III beta sliding clamp N-terminal" evidence="12">
    <location>
        <begin position="1"/>
        <end position="112"/>
    </location>
</feature>
<dbReference type="Pfam" id="PF02768">
    <property type="entry name" value="DNA_pol3_beta_3"/>
    <property type="match status" value="1"/>
</dbReference>
<dbReference type="GO" id="GO:0003887">
    <property type="term" value="F:DNA-directed DNA polymerase activity"/>
    <property type="evidence" value="ECO:0007669"/>
    <property type="project" value="UniProtKB-UniRule"/>
</dbReference>
<protein>
    <recommendedName>
        <fullName evidence="11">Beta sliding clamp</fullName>
    </recommendedName>
</protein>
<evidence type="ECO:0000256" key="6">
    <source>
        <dbReference type="ARBA" id="ARBA00022679"/>
    </source>
</evidence>
<evidence type="ECO:0000313" key="15">
    <source>
        <dbReference type="EMBL" id="AGL89934.1"/>
    </source>
</evidence>
<organism evidence="15 16">
    <name type="scientific">Strawberry lethal yellows phytoplasma (CPA) str. NZSb11</name>
    <dbReference type="NCBI Taxonomy" id="980422"/>
    <lineage>
        <taxon>Bacteria</taxon>
        <taxon>Bacillati</taxon>
        <taxon>Mycoplasmatota</taxon>
        <taxon>Mollicutes</taxon>
        <taxon>Acholeplasmatales</taxon>
        <taxon>Acholeplasmataceae</taxon>
        <taxon>Candidatus Phytoplasma</taxon>
        <taxon>16SrXII (Stolbur group)</taxon>
    </lineage>
</organism>
<dbReference type="InterPro" id="IPR001001">
    <property type="entry name" value="DNA_polIII_beta"/>
</dbReference>
<evidence type="ECO:0000256" key="4">
    <source>
        <dbReference type="ARBA" id="ARBA00011400"/>
    </source>
</evidence>
<dbReference type="InterPro" id="IPR046938">
    <property type="entry name" value="DNA_clamp_sf"/>
</dbReference>
<dbReference type="InterPro" id="IPR022634">
    <property type="entry name" value="DNA_polIII_beta_N"/>
</dbReference>
<keyword evidence="9 11" id="KW-0239">DNA-directed DNA polymerase</keyword>
<dbReference type="InterPro" id="IPR022637">
    <property type="entry name" value="DNA_polIII_beta_cen"/>
</dbReference>